<dbReference type="Proteomes" id="UP001431209">
    <property type="component" value="Unassembled WGS sequence"/>
</dbReference>
<evidence type="ECO:0000313" key="2">
    <source>
        <dbReference type="Proteomes" id="UP001431209"/>
    </source>
</evidence>
<proteinExistence type="predicted"/>
<dbReference type="AlphaFoldDB" id="A0AAW2ZLI9"/>
<reference evidence="1 2" key="1">
    <citation type="submission" date="2024-03" db="EMBL/GenBank/DDBJ databases">
        <title>The Acrasis kona genome and developmental transcriptomes reveal deep origins of eukaryotic multicellular pathways.</title>
        <authorList>
            <person name="Sheikh S."/>
            <person name="Fu C.-J."/>
            <person name="Brown M.W."/>
            <person name="Baldauf S.L."/>
        </authorList>
    </citation>
    <scope>NUCLEOTIDE SEQUENCE [LARGE SCALE GENOMIC DNA]</scope>
    <source>
        <strain evidence="1 2">ATCC MYA-3509</strain>
    </source>
</reference>
<gene>
    <name evidence="1" type="ORF">AKO1_005963</name>
</gene>
<evidence type="ECO:0000313" key="1">
    <source>
        <dbReference type="EMBL" id="KAL0489848.1"/>
    </source>
</evidence>
<keyword evidence="2" id="KW-1185">Reference proteome</keyword>
<sequence>MQCTGHHYSTTTWEPVNLYNPDQKFLDIAVTTNGILHAIDLRNGFLYKMDPVNLASNQHKMRLAPIARQIPLRSLACKEGTKMYAVGKEGLAVKLQTARLVGRDHWTVLGDQDYKLKKIAVGKQDGIKKKQIWGINMDDVAVLFDKKNKTWLDTKAQASGLDVTSDNDCIITRREDGCCMRWNGKSFQEVKNQEARGLASVSSFKKKCVLFGVEKESGKAVLLSVTKETK</sequence>
<dbReference type="SUPFAM" id="SSF69322">
    <property type="entry name" value="Tricorn protease domain 2"/>
    <property type="match status" value="1"/>
</dbReference>
<name>A0AAW2ZLI9_9EUKA</name>
<comment type="caution">
    <text evidence="1">The sequence shown here is derived from an EMBL/GenBank/DDBJ whole genome shotgun (WGS) entry which is preliminary data.</text>
</comment>
<organism evidence="1 2">
    <name type="scientific">Acrasis kona</name>
    <dbReference type="NCBI Taxonomy" id="1008807"/>
    <lineage>
        <taxon>Eukaryota</taxon>
        <taxon>Discoba</taxon>
        <taxon>Heterolobosea</taxon>
        <taxon>Tetramitia</taxon>
        <taxon>Eutetramitia</taxon>
        <taxon>Acrasidae</taxon>
        <taxon>Acrasis</taxon>
    </lineage>
</organism>
<dbReference type="EMBL" id="JAOPGA020001609">
    <property type="protein sequence ID" value="KAL0489848.1"/>
    <property type="molecule type" value="Genomic_DNA"/>
</dbReference>
<accession>A0AAW2ZLI9</accession>
<protein>
    <submittedName>
        <fullName evidence="1">Uncharacterized protein</fullName>
    </submittedName>
</protein>